<gene>
    <name evidence="2" type="ORF">g.16123</name>
</gene>
<keyword evidence="1" id="KW-0175">Coiled coil</keyword>
<feature type="non-terminal residue" evidence="2">
    <location>
        <position position="109"/>
    </location>
</feature>
<reference evidence="2" key="1">
    <citation type="submission" date="2015-11" db="EMBL/GenBank/DDBJ databases">
        <title>De novo transcriptome assembly of four potential Pierce s Disease insect vectors from Arizona vineyards.</title>
        <authorList>
            <person name="Tassone E.E."/>
        </authorList>
    </citation>
    <scope>NUCLEOTIDE SEQUENCE</scope>
</reference>
<name>A0A1B6JMX0_9HEMI</name>
<dbReference type="EMBL" id="GECU01007122">
    <property type="protein sequence ID" value="JAT00585.1"/>
    <property type="molecule type" value="Transcribed_RNA"/>
</dbReference>
<organism evidence="2">
    <name type="scientific">Homalodisca liturata</name>
    <dbReference type="NCBI Taxonomy" id="320908"/>
    <lineage>
        <taxon>Eukaryota</taxon>
        <taxon>Metazoa</taxon>
        <taxon>Ecdysozoa</taxon>
        <taxon>Arthropoda</taxon>
        <taxon>Hexapoda</taxon>
        <taxon>Insecta</taxon>
        <taxon>Pterygota</taxon>
        <taxon>Neoptera</taxon>
        <taxon>Paraneoptera</taxon>
        <taxon>Hemiptera</taxon>
        <taxon>Auchenorrhyncha</taxon>
        <taxon>Membracoidea</taxon>
        <taxon>Cicadellidae</taxon>
        <taxon>Cicadellinae</taxon>
        <taxon>Proconiini</taxon>
        <taxon>Homalodisca</taxon>
    </lineage>
</organism>
<dbReference type="AlphaFoldDB" id="A0A1B6JMX0"/>
<proteinExistence type="predicted"/>
<protein>
    <submittedName>
        <fullName evidence="2">Uncharacterized protein</fullName>
    </submittedName>
</protein>
<feature type="non-terminal residue" evidence="2">
    <location>
        <position position="1"/>
    </location>
</feature>
<evidence type="ECO:0000256" key="1">
    <source>
        <dbReference type="SAM" id="Coils"/>
    </source>
</evidence>
<evidence type="ECO:0000313" key="2">
    <source>
        <dbReference type="EMBL" id="JAT00585.1"/>
    </source>
</evidence>
<accession>A0A1B6JMX0</accession>
<feature type="coiled-coil region" evidence="1">
    <location>
        <begin position="46"/>
        <end position="87"/>
    </location>
</feature>
<sequence length="109" mass="13026">NQSKSVLTYLQSIQKEQKLKVDQLTQYYKFKIDNLLKLLERNIGDEEKARETVKIFETQIKELNARISELELEKNDLLKEQEKINHKVYDIRGTLLKIKEEIACFQKLE</sequence>